<feature type="transmembrane region" description="Helical" evidence="3">
    <location>
        <begin position="187"/>
        <end position="208"/>
    </location>
</feature>
<accession>A0A4R3L100</accession>
<keyword evidence="3" id="KW-0812">Transmembrane</keyword>
<dbReference type="Gene3D" id="2.60.40.2380">
    <property type="match status" value="1"/>
</dbReference>
<dbReference type="GO" id="GO:1902201">
    <property type="term" value="P:negative regulation of bacterial-type flagellum-dependent cell motility"/>
    <property type="evidence" value="ECO:0007669"/>
    <property type="project" value="TreeGrafter"/>
</dbReference>
<feature type="transmembrane region" description="Helical" evidence="3">
    <location>
        <begin position="215"/>
        <end position="231"/>
    </location>
</feature>
<dbReference type="PROSITE" id="PS50887">
    <property type="entry name" value="GGDEF"/>
    <property type="match status" value="1"/>
</dbReference>
<comment type="caution">
    <text evidence="6">The sequence shown here is derived from an EMBL/GenBank/DDBJ whole genome shotgun (WGS) entry which is preliminary data.</text>
</comment>
<dbReference type="GO" id="GO:0052621">
    <property type="term" value="F:diguanylate cyclase activity"/>
    <property type="evidence" value="ECO:0007669"/>
    <property type="project" value="UniProtKB-EC"/>
</dbReference>
<feature type="transmembrane region" description="Helical" evidence="3">
    <location>
        <begin position="251"/>
        <end position="271"/>
    </location>
</feature>
<evidence type="ECO:0000259" key="5">
    <source>
        <dbReference type="PROSITE" id="PS50887"/>
    </source>
</evidence>
<dbReference type="NCBIfam" id="TIGR00254">
    <property type="entry name" value="GGDEF"/>
    <property type="match status" value="1"/>
</dbReference>
<sequence>MGRSQGMLRLGMACLLLVLASRVWAQPVVEVTPDFDRLDLTPHLEILEDVEGELDFDAARRATGYAPVPAAGPNFGFSTSVWWVRFAVHNTGSEPAVLLLRQDYPLIDHLDLWLPDGRGGTRHLHTGDRKPFASRDIDLRNFVSQLVVPAGETVPVLLRYATGGSMDISLKLFAPVPLLEQVGVEQLAYGIYYGGFIALIFYNLIIFVAVRDRVFFWYLLYAVVFGLHFGVHNGFSYQFLWPNSPAWANQSLVVLLGLSLIFALQFTRGFLDAQRMLPRCDRIAQILQAMAGLIVLGSFVLPYGTVVVPIAHVTILVTALILFMGTRSLLAGYRPARYFMLAWIAMLLTVFAYMLKAFGILPNNVLTQNGFQIGSLLEMTLLSVALSARVRDLQKYSFTDPLTGLLNRRSFDQHLELEFLRGRQGGPVSLLVIDIDHFKRFNDSHGHAAGDKAIRLVARHLDRNLRPGDAVYRYGGEEFAAILPGADLDQARDVAQRLLGPVDSGGITDDPITLSIGVACSDGLPEPVAARLFELADQALYQAKTEGRHRAVAAT</sequence>
<protein>
    <recommendedName>
        <fullName evidence="2">diguanylate cyclase</fullName>
        <ecNumber evidence="2">2.7.7.65</ecNumber>
    </recommendedName>
</protein>
<evidence type="ECO:0000256" key="1">
    <source>
        <dbReference type="ARBA" id="ARBA00001946"/>
    </source>
</evidence>
<dbReference type="AlphaFoldDB" id="A0A4R3L100"/>
<feature type="domain" description="GGDEF" evidence="5">
    <location>
        <begin position="426"/>
        <end position="555"/>
    </location>
</feature>
<dbReference type="GO" id="GO:0043709">
    <property type="term" value="P:cell adhesion involved in single-species biofilm formation"/>
    <property type="evidence" value="ECO:0007669"/>
    <property type="project" value="TreeGrafter"/>
</dbReference>
<evidence type="ECO:0000256" key="4">
    <source>
        <dbReference type="SAM" id="SignalP"/>
    </source>
</evidence>
<keyword evidence="3" id="KW-1133">Transmembrane helix</keyword>
<dbReference type="Pfam" id="PF00990">
    <property type="entry name" value="GGDEF"/>
    <property type="match status" value="1"/>
</dbReference>
<dbReference type="InterPro" id="IPR050469">
    <property type="entry name" value="Diguanylate_Cyclase"/>
</dbReference>
<dbReference type="EMBL" id="SMAF01000029">
    <property type="protein sequence ID" value="TCS93201.1"/>
    <property type="molecule type" value="Genomic_DNA"/>
</dbReference>
<dbReference type="Gene3D" id="3.30.70.270">
    <property type="match status" value="1"/>
</dbReference>
<organism evidence="6 7">
    <name type="scientific">Pseudofulvimonas gallinarii</name>
    <dbReference type="NCBI Taxonomy" id="634155"/>
    <lineage>
        <taxon>Bacteria</taxon>
        <taxon>Pseudomonadati</taxon>
        <taxon>Pseudomonadota</taxon>
        <taxon>Gammaproteobacteria</taxon>
        <taxon>Lysobacterales</taxon>
        <taxon>Rhodanobacteraceae</taxon>
        <taxon>Pseudofulvimonas</taxon>
    </lineage>
</organism>
<gene>
    <name evidence="6" type="ORF">EDC25_12924</name>
</gene>
<keyword evidence="7" id="KW-1185">Reference proteome</keyword>
<feature type="signal peptide" evidence="4">
    <location>
        <begin position="1"/>
        <end position="25"/>
    </location>
</feature>
<dbReference type="RefSeq" id="WP_165910914.1">
    <property type="nucleotide sequence ID" value="NZ_MJEV01000026.1"/>
</dbReference>
<dbReference type="FunFam" id="3.30.70.270:FF:000001">
    <property type="entry name" value="Diguanylate cyclase domain protein"/>
    <property type="match status" value="1"/>
</dbReference>
<dbReference type="CDD" id="cd01949">
    <property type="entry name" value="GGDEF"/>
    <property type="match status" value="1"/>
</dbReference>
<dbReference type="PANTHER" id="PTHR45138">
    <property type="entry name" value="REGULATORY COMPONENTS OF SENSORY TRANSDUCTION SYSTEM"/>
    <property type="match status" value="1"/>
</dbReference>
<evidence type="ECO:0000256" key="2">
    <source>
        <dbReference type="ARBA" id="ARBA00012528"/>
    </source>
</evidence>
<dbReference type="InterPro" id="IPR011623">
    <property type="entry name" value="7TMR_DISM_rcpt_extracell_dom1"/>
</dbReference>
<feature type="transmembrane region" description="Helical" evidence="3">
    <location>
        <begin position="338"/>
        <end position="358"/>
    </location>
</feature>
<comment type="cofactor">
    <cofactor evidence="1">
        <name>Mg(2+)</name>
        <dbReference type="ChEBI" id="CHEBI:18420"/>
    </cofactor>
</comment>
<dbReference type="InterPro" id="IPR000160">
    <property type="entry name" value="GGDEF_dom"/>
</dbReference>
<name>A0A4R3L100_9GAMM</name>
<dbReference type="Proteomes" id="UP000294599">
    <property type="component" value="Unassembled WGS sequence"/>
</dbReference>
<dbReference type="PANTHER" id="PTHR45138:SF24">
    <property type="entry name" value="DIGUANYLATE CYCLASE DGCC-RELATED"/>
    <property type="match status" value="1"/>
</dbReference>
<feature type="transmembrane region" description="Helical" evidence="3">
    <location>
        <begin position="307"/>
        <end position="326"/>
    </location>
</feature>
<keyword evidence="3" id="KW-0472">Membrane</keyword>
<dbReference type="GO" id="GO:0005886">
    <property type="term" value="C:plasma membrane"/>
    <property type="evidence" value="ECO:0007669"/>
    <property type="project" value="TreeGrafter"/>
</dbReference>
<evidence type="ECO:0000256" key="3">
    <source>
        <dbReference type="SAM" id="Phobius"/>
    </source>
</evidence>
<proteinExistence type="predicted"/>
<dbReference type="SMART" id="SM00267">
    <property type="entry name" value="GGDEF"/>
    <property type="match status" value="1"/>
</dbReference>
<dbReference type="InterPro" id="IPR043128">
    <property type="entry name" value="Rev_trsase/Diguanyl_cyclase"/>
</dbReference>
<feature type="chain" id="PRO_5020273536" description="diguanylate cyclase" evidence="4">
    <location>
        <begin position="26"/>
        <end position="555"/>
    </location>
</feature>
<dbReference type="Pfam" id="PF07696">
    <property type="entry name" value="7TMR-DISMED2"/>
    <property type="match status" value="1"/>
</dbReference>
<reference evidence="6 7" key="1">
    <citation type="submission" date="2019-03" db="EMBL/GenBank/DDBJ databases">
        <title>Genomic Encyclopedia of Type Strains, Phase IV (KMG-IV): sequencing the most valuable type-strain genomes for metagenomic binning, comparative biology and taxonomic classification.</title>
        <authorList>
            <person name="Goeker M."/>
        </authorList>
    </citation>
    <scope>NUCLEOTIDE SEQUENCE [LARGE SCALE GENOMIC DNA]</scope>
    <source>
        <strain evidence="6 7">DSM 21944</strain>
    </source>
</reference>
<feature type="transmembrane region" description="Helical" evidence="3">
    <location>
        <begin position="283"/>
        <end position="301"/>
    </location>
</feature>
<evidence type="ECO:0000313" key="6">
    <source>
        <dbReference type="EMBL" id="TCS93201.1"/>
    </source>
</evidence>
<dbReference type="SUPFAM" id="SSF55073">
    <property type="entry name" value="Nucleotide cyclase"/>
    <property type="match status" value="1"/>
</dbReference>
<dbReference type="InterPro" id="IPR011622">
    <property type="entry name" value="7TMR_DISM_rcpt_extracell_dom2"/>
</dbReference>
<dbReference type="InterPro" id="IPR029787">
    <property type="entry name" value="Nucleotide_cyclase"/>
</dbReference>
<dbReference type="EC" id="2.7.7.65" evidence="2"/>
<dbReference type="Pfam" id="PF07695">
    <property type="entry name" value="7TMR-DISM_7TM"/>
    <property type="match status" value="1"/>
</dbReference>
<evidence type="ECO:0000313" key="7">
    <source>
        <dbReference type="Proteomes" id="UP000294599"/>
    </source>
</evidence>
<keyword evidence="4" id="KW-0732">Signal</keyword>